<organism evidence="1">
    <name type="scientific">Physcomitrium patens</name>
    <name type="common">Spreading-leaved earth moss</name>
    <name type="synonym">Physcomitrella patens</name>
    <dbReference type="NCBI Taxonomy" id="3218"/>
    <lineage>
        <taxon>Eukaryota</taxon>
        <taxon>Viridiplantae</taxon>
        <taxon>Streptophyta</taxon>
        <taxon>Embryophyta</taxon>
        <taxon>Bryophyta</taxon>
        <taxon>Bryophytina</taxon>
        <taxon>Bryopsida</taxon>
        <taxon>Funariidae</taxon>
        <taxon>Funariales</taxon>
        <taxon>Funariaceae</taxon>
        <taxon>Physcomitrium</taxon>
    </lineage>
</organism>
<dbReference type="Proteomes" id="UP000006727">
    <property type="component" value="Chromosome 10"/>
</dbReference>
<accession>A0A2K1JZP2</accession>
<keyword evidence="3" id="KW-1185">Reference proteome</keyword>
<dbReference type="EnsemblPlants" id="Pp3c10_19529V3.1">
    <property type="protein sequence ID" value="PAC:32900805.CDS.1"/>
    <property type="gene ID" value="Pp3c10_19529"/>
</dbReference>
<reference evidence="1 3" key="2">
    <citation type="journal article" date="2018" name="Plant J.">
        <title>The Physcomitrella patens chromosome-scale assembly reveals moss genome structure and evolution.</title>
        <authorList>
            <person name="Lang D."/>
            <person name="Ullrich K.K."/>
            <person name="Murat F."/>
            <person name="Fuchs J."/>
            <person name="Jenkins J."/>
            <person name="Haas F.B."/>
            <person name="Piednoel M."/>
            <person name="Gundlach H."/>
            <person name="Van Bel M."/>
            <person name="Meyberg R."/>
            <person name="Vives C."/>
            <person name="Morata J."/>
            <person name="Symeonidi A."/>
            <person name="Hiss M."/>
            <person name="Muchero W."/>
            <person name="Kamisugi Y."/>
            <person name="Saleh O."/>
            <person name="Blanc G."/>
            <person name="Decker E.L."/>
            <person name="van Gessel N."/>
            <person name="Grimwood J."/>
            <person name="Hayes R.D."/>
            <person name="Graham S.W."/>
            <person name="Gunter L.E."/>
            <person name="McDaniel S.F."/>
            <person name="Hoernstein S.N.W."/>
            <person name="Larsson A."/>
            <person name="Li F.W."/>
            <person name="Perroud P.F."/>
            <person name="Phillips J."/>
            <person name="Ranjan P."/>
            <person name="Rokshar D.S."/>
            <person name="Rothfels C.J."/>
            <person name="Schneider L."/>
            <person name="Shu S."/>
            <person name="Stevenson D.W."/>
            <person name="Thummler F."/>
            <person name="Tillich M."/>
            <person name="Villarreal Aguilar J.C."/>
            <person name="Widiez T."/>
            <person name="Wong G.K."/>
            <person name="Wymore A."/>
            <person name="Zhang Y."/>
            <person name="Zimmer A.D."/>
            <person name="Quatrano R.S."/>
            <person name="Mayer K.F.X."/>
            <person name="Goodstein D."/>
            <person name="Casacuberta J.M."/>
            <person name="Vandepoele K."/>
            <person name="Reski R."/>
            <person name="Cuming A.C."/>
            <person name="Tuskan G.A."/>
            <person name="Maumus F."/>
            <person name="Salse J."/>
            <person name="Schmutz J."/>
            <person name="Rensing S.A."/>
        </authorList>
    </citation>
    <scope>NUCLEOTIDE SEQUENCE [LARGE SCALE GENOMIC DNA]</scope>
    <source>
        <strain evidence="2 3">cv. Gransden 2004</strain>
    </source>
</reference>
<sequence length="112" mass="12822">MHINNTNTLSFLFSSVFSASFQSPKHMIFYHLYKLSLTADNTHICFFHNNTISTHVCLQTTKYMHKFRGEGKNTMSLLIKRARELAPNTQVCHPHTLEIIAVNPNVLKIFAG</sequence>
<evidence type="ECO:0000313" key="1">
    <source>
        <dbReference type="EMBL" id="PNR46995.1"/>
    </source>
</evidence>
<protein>
    <submittedName>
        <fullName evidence="1 2">Uncharacterized protein</fullName>
    </submittedName>
</protein>
<reference evidence="1 3" key="1">
    <citation type="journal article" date="2008" name="Science">
        <title>The Physcomitrella genome reveals evolutionary insights into the conquest of land by plants.</title>
        <authorList>
            <person name="Rensing S."/>
            <person name="Lang D."/>
            <person name="Zimmer A."/>
            <person name="Terry A."/>
            <person name="Salamov A."/>
            <person name="Shapiro H."/>
            <person name="Nishiyama T."/>
            <person name="Perroud P.-F."/>
            <person name="Lindquist E."/>
            <person name="Kamisugi Y."/>
            <person name="Tanahashi T."/>
            <person name="Sakakibara K."/>
            <person name="Fujita T."/>
            <person name="Oishi K."/>
            <person name="Shin-I T."/>
            <person name="Kuroki Y."/>
            <person name="Toyoda A."/>
            <person name="Suzuki Y."/>
            <person name="Hashimoto A."/>
            <person name="Yamaguchi K."/>
            <person name="Sugano A."/>
            <person name="Kohara Y."/>
            <person name="Fujiyama A."/>
            <person name="Anterola A."/>
            <person name="Aoki S."/>
            <person name="Ashton N."/>
            <person name="Barbazuk W.B."/>
            <person name="Barker E."/>
            <person name="Bennetzen J."/>
            <person name="Bezanilla M."/>
            <person name="Blankenship R."/>
            <person name="Cho S.H."/>
            <person name="Dutcher S."/>
            <person name="Estelle M."/>
            <person name="Fawcett J.A."/>
            <person name="Gundlach H."/>
            <person name="Hanada K."/>
            <person name="Heyl A."/>
            <person name="Hicks K.A."/>
            <person name="Hugh J."/>
            <person name="Lohr M."/>
            <person name="Mayer K."/>
            <person name="Melkozernov A."/>
            <person name="Murata T."/>
            <person name="Nelson D."/>
            <person name="Pils B."/>
            <person name="Prigge M."/>
            <person name="Reiss B."/>
            <person name="Renner T."/>
            <person name="Rombauts S."/>
            <person name="Rushton P."/>
            <person name="Sanderfoot A."/>
            <person name="Schween G."/>
            <person name="Shiu S.-H."/>
            <person name="Stueber K."/>
            <person name="Theodoulou F.L."/>
            <person name="Tu H."/>
            <person name="Van de Peer Y."/>
            <person name="Verrier P.J."/>
            <person name="Waters E."/>
            <person name="Wood A."/>
            <person name="Yang L."/>
            <person name="Cove D."/>
            <person name="Cuming A."/>
            <person name="Hasebe M."/>
            <person name="Lucas S."/>
            <person name="Mishler D.B."/>
            <person name="Reski R."/>
            <person name="Grigoriev I."/>
            <person name="Quatrano R.S."/>
            <person name="Boore J.L."/>
        </authorList>
    </citation>
    <scope>NUCLEOTIDE SEQUENCE [LARGE SCALE GENOMIC DNA]</scope>
    <source>
        <strain evidence="2 3">cv. Gransden 2004</strain>
    </source>
</reference>
<evidence type="ECO:0000313" key="3">
    <source>
        <dbReference type="Proteomes" id="UP000006727"/>
    </source>
</evidence>
<dbReference type="AlphaFoldDB" id="A0A2K1JZP2"/>
<dbReference type="InParanoid" id="A0A2K1JZP2"/>
<evidence type="ECO:0000313" key="2">
    <source>
        <dbReference type="EnsemblPlants" id="PAC:32900805.CDS.1"/>
    </source>
</evidence>
<proteinExistence type="predicted"/>
<gene>
    <name evidence="1" type="ORF">PHYPA_014115</name>
</gene>
<dbReference type="EMBL" id="ABEU02000010">
    <property type="protein sequence ID" value="PNR46995.1"/>
    <property type="molecule type" value="Genomic_DNA"/>
</dbReference>
<reference evidence="2" key="3">
    <citation type="submission" date="2020-12" db="UniProtKB">
        <authorList>
            <consortium name="EnsemblPlants"/>
        </authorList>
    </citation>
    <scope>IDENTIFICATION</scope>
</reference>
<name>A0A2K1JZP2_PHYPA</name>
<dbReference type="Gramene" id="Pp3c10_19529V3.1">
    <property type="protein sequence ID" value="PAC:32900805.CDS.1"/>
    <property type="gene ID" value="Pp3c10_19529"/>
</dbReference>